<organism evidence="2 3">
    <name type="scientific">Kocuria flava</name>
    <dbReference type="NCBI Taxonomy" id="446860"/>
    <lineage>
        <taxon>Bacteria</taxon>
        <taxon>Bacillati</taxon>
        <taxon>Actinomycetota</taxon>
        <taxon>Actinomycetes</taxon>
        <taxon>Micrococcales</taxon>
        <taxon>Micrococcaceae</taxon>
        <taxon>Kocuria</taxon>
    </lineage>
</organism>
<comment type="caution">
    <text evidence="2">The sequence shown here is derived from an EMBL/GenBank/DDBJ whole genome shotgun (WGS) entry which is preliminary data.</text>
</comment>
<dbReference type="PROSITE" id="PS50943">
    <property type="entry name" value="HTH_CROC1"/>
    <property type="match status" value="1"/>
</dbReference>
<dbReference type="InterPro" id="IPR001387">
    <property type="entry name" value="Cro/C1-type_HTH"/>
</dbReference>
<reference evidence="2 3" key="1">
    <citation type="submission" date="2019-07" db="EMBL/GenBank/DDBJ databases">
        <title>Whole genome shotgun sequence of Kocuria flava NBRC 107626.</title>
        <authorList>
            <person name="Hosoyama A."/>
            <person name="Uohara A."/>
            <person name="Ohji S."/>
            <person name="Ichikawa N."/>
        </authorList>
    </citation>
    <scope>NUCLEOTIDE SEQUENCE [LARGE SCALE GENOMIC DNA]</scope>
    <source>
        <strain evidence="2 3">NBRC 107626</strain>
    </source>
</reference>
<proteinExistence type="predicted"/>
<dbReference type="SUPFAM" id="SSF47413">
    <property type="entry name" value="lambda repressor-like DNA-binding domains"/>
    <property type="match status" value="1"/>
</dbReference>
<feature type="domain" description="HTH cro/C1-type" evidence="1">
    <location>
        <begin position="35"/>
        <end position="69"/>
    </location>
</feature>
<dbReference type="Proteomes" id="UP000321155">
    <property type="component" value="Unassembled WGS sequence"/>
</dbReference>
<sequence>MGSTAANVATNLRALRGSMPLRTLSAQLDALGHPMSASALQRIESGERRVDVDDLSALAVVLGVHPNRLLLPPDEREGRLTGTEEAPLEVLGAWLNGLEPLPEQRQVLLERAASMGEAPLSLVRSQADPGRTKTPEEVDDYVARLVFRDEVGSWGPLSTFHDVLRQADGPVYVCDATGETVMKEPLEAPEPFWAPDVDADEDPNLWRGHVVREIKRLMESVQHLQGVVERGGIDGLN</sequence>
<accession>A0ABQ0X647</accession>
<dbReference type="InterPro" id="IPR010982">
    <property type="entry name" value="Lambda_DNA-bd_dom_sf"/>
</dbReference>
<name>A0ABQ0X647_9MICC</name>
<dbReference type="Gene3D" id="1.10.260.40">
    <property type="entry name" value="lambda repressor-like DNA-binding domains"/>
    <property type="match status" value="1"/>
</dbReference>
<gene>
    <name evidence="2" type="ORF">KFL01_24130</name>
</gene>
<dbReference type="Pfam" id="PF01381">
    <property type="entry name" value="HTH_3"/>
    <property type="match status" value="1"/>
</dbReference>
<dbReference type="EMBL" id="BJZR01000084">
    <property type="protein sequence ID" value="GEO93107.1"/>
    <property type="molecule type" value="Genomic_DNA"/>
</dbReference>
<dbReference type="CDD" id="cd00093">
    <property type="entry name" value="HTH_XRE"/>
    <property type="match status" value="1"/>
</dbReference>
<protein>
    <recommendedName>
        <fullName evidence="1">HTH cro/C1-type domain-containing protein</fullName>
    </recommendedName>
</protein>
<evidence type="ECO:0000313" key="2">
    <source>
        <dbReference type="EMBL" id="GEO93107.1"/>
    </source>
</evidence>
<evidence type="ECO:0000313" key="3">
    <source>
        <dbReference type="Proteomes" id="UP000321155"/>
    </source>
</evidence>
<keyword evidence="3" id="KW-1185">Reference proteome</keyword>
<evidence type="ECO:0000259" key="1">
    <source>
        <dbReference type="PROSITE" id="PS50943"/>
    </source>
</evidence>